<dbReference type="Gene3D" id="3.30.750.44">
    <property type="match status" value="1"/>
</dbReference>
<proteinExistence type="predicted"/>
<organism evidence="3 4">
    <name type="scientific">Brevibacillus fluminis</name>
    <dbReference type="NCBI Taxonomy" id="511487"/>
    <lineage>
        <taxon>Bacteria</taxon>
        <taxon>Bacillati</taxon>
        <taxon>Bacillota</taxon>
        <taxon>Bacilli</taxon>
        <taxon>Bacillales</taxon>
        <taxon>Paenibacillaceae</taxon>
        <taxon>Brevibacillus</taxon>
    </lineage>
</organism>
<dbReference type="GO" id="GO:0004175">
    <property type="term" value="F:endopeptidase activity"/>
    <property type="evidence" value="ECO:0007669"/>
    <property type="project" value="TreeGrafter"/>
</dbReference>
<feature type="transmembrane region" description="Helical" evidence="1">
    <location>
        <begin position="70"/>
        <end position="93"/>
    </location>
</feature>
<dbReference type="GO" id="GO:0007165">
    <property type="term" value="P:signal transduction"/>
    <property type="evidence" value="ECO:0007669"/>
    <property type="project" value="TreeGrafter"/>
</dbReference>
<dbReference type="InterPro" id="IPR005151">
    <property type="entry name" value="Tail-specific_protease"/>
</dbReference>
<keyword evidence="1" id="KW-0472">Membrane</keyword>
<dbReference type="Proteomes" id="UP000271031">
    <property type="component" value="Unassembled WGS sequence"/>
</dbReference>
<gene>
    <name evidence="3" type="ORF">EDM56_21755</name>
</gene>
<protein>
    <recommendedName>
        <fullName evidence="2">Tail specific protease domain-containing protein</fullName>
    </recommendedName>
</protein>
<evidence type="ECO:0000259" key="2">
    <source>
        <dbReference type="SMART" id="SM00245"/>
    </source>
</evidence>
<dbReference type="InterPro" id="IPR029045">
    <property type="entry name" value="ClpP/crotonase-like_dom_sf"/>
</dbReference>
<dbReference type="PANTHER" id="PTHR32060:SF22">
    <property type="entry name" value="CARBOXYL-TERMINAL-PROCESSING PEPTIDASE 3, CHLOROPLASTIC"/>
    <property type="match status" value="1"/>
</dbReference>
<evidence type="ECO:0000313" key="3">
    <source>
        <dbReference type="EMBL" id="RNB84728.1"/>
    </source>
</evidence>
<dbReference type="OrthoDB" id="9812068at2"/>
<comment type="caution">
    <text evidence="3">The sequence shown here is derived from an EMBL/GenBank/DDBJ whole genome shotgun (WGS) entry which is preliminary data.</text>
</comment>
<dbReference type="Gene3D" id="3.90.226.10">
    <property type="entry name" value="2-enoyl-CoA Hydratase, Chain A, domain 1"/>
    <property type="match status" value="1"/>
</dbReference>
<feature type="domain" description="Tail specific protease" evidence="2">
    <location>
        <begin position="329"/>
        <end position="543"/>
    </location>
</feature>
<name>A0A3M8D9T8_9BACL</name>
<dbReference type="EMBL" id="RHHQ01000017">
    <property type="protein sequence ID" value="RNB84728.1"/>
    <property type="molecule type" value="Genomic_DNA"/>
</dbReference>
<feature type="transmembrane region" description="Helical" evidence="1">
    <location>
        <begin position="20"/>
        <end position="39"/>
    </location>
</feature>
<reference evidence="3 4" key="1">
    <citation type="submission" date="2018-10" db="EMBL/GenBank/DDBJ databases">
        <title>Phylogenomics of Brevibacillus.</title>
        <authorList>
            <person name="Dunlap C."/>
        </authorList>
    </citation>
    <scope>NUCLEOTIDE SEQUENCE [LARGE SCALE GENOMIC DNA]</scope>
    <source>
        <strain evidence="3 4">JCM 15716</strain>
    </source>
</reference>
<dbReference type="GO" id="GO:0008236">
    <property type="term" value="F:serine-type peptidase activity"/>
    <property type="evidence" value="ECO:0007669"/>
    <property type="project" value="InterPro"/>
</dbReference>
<dbReference type="PANTHER" id="PTHR32060">
    <property type="entry name" value="TAIL-SPECIFIC PROTEASE"/>
    <property type="match status" value="1"/>
</dbReference>
<dbReference type="GO" id="GO:0006508">
    <property type="term" value="P:proteolysis"/>
    <property type="evidence" value="ECO:0007669"/>
    <property type="project" value="InterPro"/>
</dbReference>
<feature type="transmembrane region" description="Helical" evidence="1">
    <location>
        <begin position="105"/>
        <end position="126"/>
    </location>
</feature>
<evidence type="ECO:0000313" key="4">
    <source>
        <dbReference type="Proteomes" id="UP000271031"/>
    </source>
</evidence>
<keyword evidence="1" id="KW-0812">Transmembrane</keyword>
<accession>A0A3M8D9T8</accession>
<dbReference type="Pfam" id="PF03572">
    <property type="entry name" value="Peptidase_S41"/>
    <property type="match status" value="1"/>
</dbReference>
<dbReference type="SUPFAM" id="SSF52096">
    <property type="entry name" value="ClpP/crotonase"/>
    <property type="match status" value="1"/>
</dbReference>
<keyword evidence="1" id="KW-1133">Transmembrane helix</keyword>
<feature type="transmembrane region" description="Helical" evidence="1">
    <location>
        <begin position="46"/>
        <end position="64"/>
    </location>
</feature>
<dbReference type="GO" id="GO:0030288">
    <property type="term" value="C:outer membrane-bounded periplasmic space"/>
    <property type="evidence" value="ECO:0007669"/>
    <property type="project" value="TreeGrafter"/>
</dbReference>
<dbReference type="AlphaFoldDB" id="A0A3M8D9T8"/>
<dbReference type="SMART" id="SM00245">
    <property type="entry name" value="TSPc"/>
    <property type="match status" value="1"/>
</dbReference>
<sequence length="572" mass="64383">MNGRSGTMEVVWHVLDSFKWFTVYEWVLCSIDVLILIWYAFPIRVYFRWLDFVPVTGVAVAVASVCSGDITIPAILLYAFTGVLFACTATKLWKPISHIPVPRYRFVRILLCGAGVVPIVLALLVAGELRYNPESDYSELGYSQAFVQLNERLSREYPFEDWKKVNWQERKAKYEPIFKQAEQAKNKALYYKTLREYVHSLRDGHSKIVNEDLYSDNPVFHAEAGGGYGISTIMLDNGTIRVDLLIHGSPAENSGIQLGAEIVRWDGKAAKEAYERTVWSENPTATEGDRRVNQGRFMVRAPIGKEVEVEYRNIGDSHIKTTTLTAYDDKYESLKKTRVKLNREDPPLEAKQLPNGYGYVKIRYFLPSQSMPDPVKTLEEILIEFQEQKVKGIIIDVRDNPGGSDDMVADSSGFFVQEEKLYENVSYYNRNTGTFELNDLESRTIKPAANTYNGNVAILINHRTTSSGEGLPIALKGLPHVKVVGFTSTNGSFGVVTRPIRVAMPEGYILEFPDGRSLGVNNVIQGDSNDHGQGGGIPDVKVPLNEQTFYEKVVEGKDVELDYAVQALERMK</sequence>
<keyword evidence="4" id="KW-1185">Reference proteome</keyword>
<evidence type="ECO:0000256" key="1">
    <source>
        <dbReference type="SAM" id="Phobius"/>
    </source>
</evidence>